<dbReference type="AlphaFoldDB" id="A0A8T0HRB9"/>
<keyword evidence="3 6" id="KW-0620">Polyamine biosynthesis</keyword>
<keyword evidence="2 6" id="KW-0808">Transferase</keyword>
<comment type="similarity">
    <text evidence="1">Belongs to the spermidine/spermine synthase family.</text>
</comment>
<dbReference type="GO" id="GO:0010487">
    <property type="term" value="F:thermospermine synthase activity"/>
    <property type="evidence" value="ECO:0007669"/>
    <property type="project" value="UniProtKB-EC"/>
</dbReference>
<dbReference type="InterPro" id="IPR037163">
    <property type="entry name" value="Spermidine_synt_N_sf"/>
</dbReference>
<dbReference type="Gene3D" id="2.30.140.10">
    <property type="entry name" value="Spermidine synthase, tetramerisation domain"/>
    <property type="match status" value="1"/>
</dbReference>
<dbReference type="EMBL" id="CM026426">
    <property type="protein sequence ID" value="KAG0573474.1"/>
    <property type="molecule type" value="Genomic_DNA"/>
</dbReference>
<evidence type="ECO:0000256" key="5">
    <source>
        <dbReference type="ARBA" id="ARBA00049721"/>
    </source>
</evidence>
<keyword evidence="9" id="KW-1185">Reference proteome</keyword>
<dbReference type="InterPro" id="IPR001045">
    <property type="entry name" value="Spermi_synthase"/>
</dbReference>
<dbReference type="SUPFAM" id="SSF53335">
    <property type="entry name" value="S-adenosyl-L-methionine-dependent methyltransferases"/>
    <property type="match status" value="1"/>
</dbReference>
<dbReference type="InterPro" id="IPR029063">
    <property type="entry name" value="SAM-dependent_MTases_sf"/>
</dbReference>
<evidence type="ECO:0000256" key="4">
    <source>
        <dbReference type="ARBA" id="ARBA00048874"/>
    </source>
</evidence>
<name>A0A8T0HRB9_CERPU</name>
<evidence type="ECO:0000313" key="8">
    <source>
        <dbReference type="EMBL" id="KAG0573474.1"/>
    </source>
</evidence>
<comment type="catalytic activity">
    <reaction evidence="4">
        <text>S-adenosyl 3-(methylsulfanyl)propylamine + spermidine = thermospermine + S-methyl-5'-thioadenosine + H(+)</text>
        <dbReference type="Rhea" id="RHEA:30515"/>
        <dbReference type="ChEBI" id="CHEBI:15378"/>
        <dbReference type="ChEBI" id="CHEBI:17509"/>
        <dbReference type="ChEBI" id="CHEBI:57443"/>
        <dbReference type="ChEBI" id="CHEBI:57834"/>
        <dbReference type="ChEBI" id="CHEBI:59903"/>
        <dbReference type="EC" id="2.5.1.79"/>
    </reaction>
</comment>
<evidence type="ECO:0000256" key="3">
    <source>
        <dbReference type="ARBA" id="ARBA00023115"/>
    </source>
</evidence>
<dbReference type="EC" id="2.5.1.79" evidence="5"/>
<feature type="active site" description="Proton acceptor" evidence="6">
    <location>
        <position position="276"/>
    </location>
</feature>
<dbReference type="PANTHER" id="PTHR43317">
    <property type="entry name" value="THERMOSPERMINE SYNTHASE ACAULIS5"/>
    <property type="match status" value="1"/>
</dbReference>
<protein>
    <recommendedName>
        <fullName evidence="5">thermospermine synthase</fullName>
        <ecNumber evidence="5">2.5.1.79</ecNumber>
    </recommendedName>
</protein>
<dbReference type="HAMAP" id="MF_00198">
    <property type="entry name" value="Spermidine_synth"/>
    <property type="match status" value="1"/>
</dbReference>
<evidence type="ECO:0000256" key="6">
    <source>
        <dbReference type="PROSITE-ProRule" id="PRU00354"/>
    </source>
</evidence>
<dbReference type="FunFam" id="3.40.50.150:FF:000088">
    <property type="entry name" value="Polyamine aminopropyltransferase"/>
    <property type="match status" value="1"/>
</dbReference>
<dbReference type="Pfam" id="PF01564">
    <property type="entry name" value="Spermine_synth"/>
    <property type="match status" value="1"/>
</dbReference>
<reference evidence="8" key="1">
    <citation type="submission" date="2020-06" db="EMBL/GenBank/DDBJ databases">
        <title>WGS assembly of Ceratodon purpureus strain R40.</title>
        <authorList>
            <person name="Carey S.B."/>
            <person name="Jenkins J."/>
            <person name="Shu S."/>
            <person name="Lovell J.T."/>
            <person name="Sreedasyam A."/>
            <person name="Maumus F."/>
            <person name="Tiley G.P."/>
            <person name="Fernandez-Pozo N."/>
            <person name="Barry K."/>
            <person name="Chen C."/>
            <person name="Wang M."/>
            <person name="Lipzen A."/>
            <person name="Daum C."/>
            <person name="Saski C.A."/>
            <person name="Payton A.C."/>
            <person name="Mcbreen J.C."/>
            <person name="Conrad R.E."/>
            <person name="Kollar L.M."/>
            <person name="Olsson S."/>
            <person name="Huttunen S."/>
            <person name="Landis J.B."/>
            <person name="Wickett N.J."/>
            <person name="Johnson M.G."/>
            <person name="Rensing S.A."/>
            <person name="Grimwood J."/>
            <person name="Schmutz J."/>
            <person name="Mcdaniel S.F."/>
        </authorList>
    </citation>
    <scope>NUCLEOTIDE SEQUENCE</scope>
    <source>
        <strain evidence="8">R40</strain>
    </source>
</reference>
<evidence type="ECO:0000256" key="1">
    <source>
        <dbReference type="ARBA" id="ARBA00007867"/>
    </source>
</evidence>
<evidence type="ECO:0000256" key="2">
    <source>
        <dbReference type="ARBA" id="ARBA00022679"/>
    </source>
</evidence>
<sequence length="429" mass="48052">MQQPFSDSPFPALIEVDGVDRVGRICMKETNCFVVAAFSSKTERRCMCGHGVERTAPRAEGGCIDSGEGLRNREFKRQERRRVIASVKMVEYNFEGSNGVHVNGTSKATSTPVAAEAEPKKRCLWFEEELEEDLRWVFGVSKILHTGVSEFQDIQLVESGPFGKVLILDGKLQSAEADEYVYHESIIHPALLYHSNPKNVFIMGGGEGSTAREALRHRSVEEVVMCDIDEEVVNFCRKHLTVNTDAFRSNRLDLVINCARAELEKRTEQFDIIIGDLADPVAGGPCYQLYTKSFYERVLKPRLKEGGILVTQGGPAGILSHTEVYSSIYNTLRQTFKYVVPYAAHVPSYADTWGWVMASDQPIPTMTAEETDSRIKQRVDGDLQFLDGQTLSATMALNKHVRKTLAAERHVYTEETARFIYGHGTALKN</sequence>
<proteinExistence type="inferred from homology"/>
<dbReference type="Gene3D" id="3.40.50.150">
    <property type="entry name" value="Vaccinia Virus protein VP39"/>
    <property type="match status" value="1"/>
</dbReference>
<dbReference type="Proteomes" id="UP000822688">
    <property type="component" value="Chromosome V"/>
</dbReference>
<comment type="caution">
    <text evidence="8">The sequence shown here is derived from an EMBL/GenBank/DDBJ whole genome shotgun (WGS) entry which is preliminary data.</text>
</comment>
<dbReference type="InterPro" id="IPR030374">
    <property type="entry name" value="PABS"/>
</dbReference>
<dbReference type="Pfam" id="PF17284">
    <property type="entry name" value="Spermine_synt_N"/>
    <property type="match status" value="1"/>
</dbReference>
<feature type="domain" description="PABS" evidence="7">
    <location>
        <begin position="123"/>
        <end position="360"/>
    </location>
</feature>
<dbReference type="CDD" id="cd02440">
    <property type="entry name" value="AdoMet_MTases"/>
    <property type="match status" value="1"/>
</dbReference>
<dbReference type="GO" id="GO:0006596">
    <property type="term" value="P:polyamine biosynthetic process"/>
    <property type="evidence" value="ECO:0007669"/>
    <property type="project" value="UniProtKB-UniRule"/>
</dbReference>
<gene>
    <name evidence="8" type="ORF">KC19_VG181600</name>
</gene>
<dbReference type="NCBIfam" id="NF037959">
    <property type="entry name" value="MFS_SpdSyn"/>
    <property type="match status" value="1"/>
</dbReference>
<evidence type="ECO:0000259" key="7">
    <source>
        <dbReference type="PROSITE" id="PS51006"/>
    </source>
</evidence>
<organism evidence="8 9">
    <name type="scientific">Ceratodon purpureus</name>
    <name type="common">Fire moss</name>
    <name type="synonym">Dicranum purpureum</name>
    <dbReference type="NCBI Taxonomy" id="3225"/>
    <lineage>
        <taxon>Eukaryota</taxon>
        <taxon>Viridiplantae</taxon>
        <taxon>Streptophyta</taxon>
        <taxon>Embryophyta</taxon>
        <taxon>Bryophyta</taxon>
        <taxon>Bryophytina</taxon>
        <taxon>Bryopsida</taxon>
        <taxon>Dicranidae</taxon>
        <taxon>Pseudoditrichales</taxon>
        <taxon>Ditrichaceae</taxon>
        <taxon>Ceratodon</taxon>
    </lineage>
</organism>
<dbReference type="PANTHER" id="PTHR43317:SF1">
    <property type="entry name" value="THERMOSPERMINE SYNTHASE ACAULIS5"/>
    <property type="match status" value="1"/>
</dbReference>
<dbReference type="PROSITE" id="PS51006">
    <property type="entry name" value="PABS_2"/>
    <property type="match status" value="1"/>
</dbReference>
<accession>A0A8T0HRB9</accession>
<dbReference type="InterPro" id="IPR035246">
    <property type="entry name" value="Spermidine_synt_N"/>
</dbReference>
<evidence type="ECO:0000313" key="9">
    <source>
        <dbReference type="Proteomes" id="UP000822688"/>
    </source>
</evidence>